<evidence type="ECO:0000313" key="3">
    <source>
        <dbReference type="EMBL" id="PMB71307.1"/>
    </source>
</evidence>
<evidence type="ECO:0000313" key="4">
    <source>
        <dbReference type="Proteomes" id="UP000235728"/>
    </source>
</evidence>
<keyword evidence="2" id="KW-1133">Transmembrane helix</keyword>
<name>A0A2N6NVL3_BEABA</name>
<accession>A0A2N6NVL3</accession>
<feature type="region of interest" description="Disordered" evidence="1">
    <location>
        <begin position="1"/>
        <end position="25"/>
    </location>
</feature>
<dbReference type="AlphaFoldDB" id="A0A2N6NVL3"/>
<evidence type="ECO:0000256" key="1">
    <source>
        <dbReference type="SAM" id="MobiDB-lite"/>
    </source>
</evidence>
<keyword evidence="2" id="KW-0472">Membrane</keyword>
<dbReference type="EMBL" id="MRVG01000003">
    <property type="protein sequence ID" value="PMB71307.1"/>
    <property type="molecule type" value="Genomic_DNA"/>
</dbReference>
<proteinExistence type="predicted"/>
<reference evidence="3 4" key="1">
    <citation type="journal article" date="2016" name="Appl. Microbiol. Biotechnol.">
        <title>Characterization of T-DNA insertion mutants with decreased virulence in the entomopathogenic fungus Beauveria bassiana JEF-007.</title>
        <authorList>
            <person name="Kim S."/>
            <person name="Lee S.J."/>
            <person name="Nai Y.S."/>
            <person name="Yu J.S."/>
            <person name="Lee M.R."/>
            <person name="Yang Y.T."/>
            <person name="Kim J.S."/>
        </authorList>
    </citation>
    <scope>NUCLEOTIDE SEQUENCE [LARGE SCALE GENOMIC DNA]</scope>
    <source>
        <strain evidence="3 4">JEF-007</strain>
    </source>
</reference>
<protein>
    <submittedName>
        <fullName evidence="3">Uncharacterized protein</fullName>
    </submittedName>
</protein>
<dbReference type="Proteomes" id="UP000235728">
    <property type="component" value="Unassembled WGS sequence"/>
</dbReference>
<evidence type="ECO:0000256" key="2">
    <source>
        <dbReference type="SAM" id="Phobius"/>
    </source>
</evidence>
<dbReference type="OMA" id="IRSRMAM"/>
<gene>
    <name evidence="3" type="ORF">BM221_003774</name>
</gene>
<organism evidence="3 4">
    <name type="scientific">Beauveria bassiana</name>
    <name type="common">White muscardine disease fungus</name>
    <name type="synonym">Tritirachium shiotae</name>
    <dbReference type="NCBI Taxonomy" id="176275"/>
    <lineage>
        <taxon>Eukaryota</taxon>
        <taxon>Fungi</taxon>
        <taxon>Dikarya</taxon>
        <taxon>Ascomycota</taxon>
        <taxon>Pezizomycotina</taxon>
        <taxon>Sordariomycetes</taxon>
        <taxon>Hypocreomycetidae</taxon>
        <taxon>Hypocreales</taxon>
        <taxon>Cordycipitaceae</taxon>
        <taxon>Beauveria</taxon>
    </lineage>
</organism>
<feature type="transmembrane region" description="Helical" evidence="2">
    <location>
        <begin position="179"/>
        <end position="199"/>
    </location>
</feature>
<feature type="compositionally biased region" description="Basic and acidic residues" evidence="1">
    <location>
        <begin position="9"/>
        <end position="25"/>
    </location>
</feature>
<sequence>MHAASAAVRSDDAAHQTAPTKERGALSDDAVHKAMLIAQTCISSHSIQFLEANLARWCRHGLWHNSSPLNKTASLSGYEKLQRAYSFVYRLDTRMSEDAIRSRMAMVTLHLEYENAFLKWNTKRSRPNRPSTSVGRGHTSSIIETILESVHVDWSCYQPCEKAALRTKFHEWKRFGKRWWLLASILGPSIMLLASARFAGMV</sequence>
<keyword evidence="2" id="KW-0812">Transmembrane</keyword>
<comment type="caution">
    <text evidence="3">The sequence shown here is derived from an EMBL/GenBank/DDBJ whole genome shotgun (WGS) entry which is preliminary data.</text>
</comment>